<comment type="caution">
    <text evidence="1">The sequence shown here is derived from an EMBL/GenBank/DDBJ whole genome shotgun (WGS) entry which is preliminary data.</text>
</comment>
<gene>
    <name evidence="1" type="ORF">RMSM_02250</name>
</gene>
<keyword evidence="2" id="KW-1185">Reference proteome</keyword>
<proteinExistence type="predicted"/>
<reference evidence="1 2" key="1">
    <citation type="journal article" date="2013" name="Mar. Genomics">
        <title>Expression of sulfatases in Rhodopirellula baltica and the diversity of sulfatases in the genus Rhodopirellula.</title>
        <authorList>
            <person name="Wegner C.E."/>
            <person name="Richter-Heitmann T."/>
            <person name="Klindworth A."/>
            <person name="Klockow C."/>
            <person name="Richter M."/>
            <person name="Achstetter T."/>
            <person name="Glockner F.O."/>
            <person name="Harder J."/>
        </authorList>
    </citation>
    <scope>NUCLEOTIDE SEQUENCE [LARGE SCALE GENOMIC DNA]</scope>
    <source>
        <strain evidence="1 2">SM1</strain>
    </source>
</reference>
<organism evidence="1 2">
    <name type="scientific">Rhodopirellula maiorica SM1</name>
    <dbReference type="NCBI Taxonomy" id="1265738"/>
    <lineage>
        <taxon>Bacteria</taxon>
        <taxon>Pseudomonadati</taxon>
        <taxon>Planctomycetota</taxon>
        <taxon>Planctomycetia</taxon>
        <taxon>Pirellulales</taxon>
        <taxon>Pirellulaceae</taxon>
        <taxon>Novipirellula</taxon>
    </lineage>
</organism>
<protein>
    <submittedName>
        <fullName evidence="1">Uncharacterized protein</fullName>
    </submittedName>
</protein>
<evidence type="ECO:0000313" key="2">
    <source>
        <dbReference type="Proteomes" id="UP000011991"/>
    </source>
</evidence>
<name>M5RNQ9_9BACT</name>
<dbReference type="AlphaFoldDB" id="M5RNQ9"/>
<dbReference type="Proteomes" id="UP000011991">
    <property type="component" value="Unassembled WGS sequence"/>
</dbReference>
<accession>M5RNQ9</accession>
<dbReference type="PATRIC" id="fig|1265738.3.peg.2258"/>
<evidence type="ECO:0000313" key="1">
    <source>
        <dbReference type="EMBL" id="EMI20821.1"/>
    </source>
</evidence>
<dbReference type="EMBL" id="ANOG01000316">
    <property type="protein sequence ID" value="EMI20821.1"/>
    <property type="molecule type" value="Genomic_DNA"/>
</dbReference>
<sequence length="198" mass="22382">MPCQSPLARAAQRAHRCGRTEHLQVYRGQDEWTGDEGRRSSAGSGTKWNDRLQLFSVRLVDLIQIQIATVSRGQHGTFLVRALYPVADASRLNKSTSRLRVQPFGFQKSKCKSTEFRSRRLHRKRHAIYAWDPTGTPNKSTASRDAVANHRLQTLLCKAIDRAIAHVTMTACCHSAAQDDGRNIHRWQKNNTYGFAAL</sequence>